<dbReference type="PANTHER" id="PTHR43591">
    <property type="entry name" value="METHYLTRANSFERASE"/>
    <property type="match status" value="1"/>
</dbReference>
<dbReference type="GO" id="GO:0008757">
    <property type="term" value="F:S-adenosylmethionine-dependent methyltransferase activity"/>
    <property type="evidence" value="ECO:0007669"/>
    <property type="project" value="InterPro"/>
</dbReference>
<dbReference type="OrthoDB" id="9787738at2"/>
<organism evidence="2 3">
    <name type="scientific">Novosphingobium barchaimii LL02</name>
    <dbReference type="NCBI Taxonomy" id="1114963"/>
    <lineage>
        <taxon>Bacteria</taxon>
        <taxon>Pseudomonadati</taxon>
        <taxon>Pseudomonadota</taxon>
        <taxon>Alphaproteobacteria</taxon>
        <taxon>Sphingomonadales</taxon>
        <taxon>Sphingomonadaceae</taxon>
        <taxon>Novosphingobium</taxon>
    </lineage>
</organism>
<gene>
    <name evidence="2" type="ORF">V474_02335</name>
</gene>
<protein>
    <submittedName>
        <fullName evidence="2">S-adenosyl-L-methionine (SAM)-dependent methyltransferase PhcB</fullName>
    </submittedName>
</protein>
<proteinExistence type="predicted"/>
<dbReference type="Gene3D" id="3.40.50.150">
    <property type="entry name" value="Vaccinia Virus protein VP39"/>
    <property type="match status" value="1"/>
</dbReference>
<dbReference type="RefSeq" id="WP_059153070.1">
    <property type="nucleotide sequence ID" value="NZ_KQ130457.1"/>
</dbReference>
<dbReference type="EMBL" id="JACU01000010">
    <property type="protein sequence ID" value="KMS51902.1"/>
    <property type="molecule type" value="Genomic_DNA"/>
</dbReference>
<name>A0A0J7XJL0_9SPHN</name>
<dbReference type="SUPFAM" id="SSF53335">
    <property type="entry name" value="S-adenosyl-L-methionine-dependent methyltransferases"/>
    <property type="match status" value="1"/>
</dbReference>
<dbReference type="InterPro" id="IPR013216">
    <property type="entry name" value="Methyltransf_11"/>
</dbReference>
<dbReference type="AlphaFoldDB" id="A0A0J7XJL0"/>
<dbReference type="Pfam" id="PF08241">
    <property type="entry name" value="Methyltransf_11"/>
    <property type="match status" value="1"/>
</dbReference>
<comment type="caution">
    <text evidence="2">The sequence shown here is derived from an EMBL/GenBank/DDBJ whole genome shotgun (WGS) entry which is preliminary data.</text>
</comment>
<dbReference type="CDD" id="cd02440">
    <property type="entry name" value="AdoMet_MTases"/>
    <property type="match status" value="1"/>
</dbReference>
<evidence type="ECO:0000313" key="2">
    <source>
        <dbReference type="EMBL" id="KMS51902.1"/>
    </source>
</evidence>
<dbReference type="GO" id="GO:0032259">
    <property type="term" value="P:methylation"/>
    <property type="evidence" value="ECO:0007669"/>
    <property type="project" value="UniProtKB-KW"/>
</dbReference>
<dbReference type="PATRIC" id="fig|1114963.3.peg.4086"/>
<evidence type="ECO:0000313" key="3">
    <source>
        <dbReference type="Proteomes" id="UP000052268"/>
    </source>
</evidence>
<keyword evidence="2" id="KW-0808">Transferase</keyword>
<keyword evidence="3" id="KW-1185">Reference proteome</keyword>
<evidence type="ECO:0000259" key="1">
    <source>
        <dbReference type="Pfam" id="PF08241"/>
    </source>
</evidence>
<feature type="domain" description="Methyltransferase type 11" evidence="1">
    <location>
        <begin position="48"/>
        <end position="142"/>
    </location>
</feature>
<reference evidence="2 3" key="1">
    <citation type="journal article" date="2015" name="G3 (Bethesda)">
        <title>Insights into Ongoing Evolution of the Hexachlorocyclohexane Catabolic Pathway from Comparative Genomics of Ten Sphingomonadaceae Strains.</title>
        <authorList>
            <person name="Pearce S.L."/>
            <person name="Oakeshott J.G."/>
            <person name="Pandey G."/>
        </authorList>
    </citation>
    <scope>NUCLEOTIDE SEQUENCE [LARGE SCALE GENOMIC DNA]</scope>
    <source>
        <strain evidence="2 3">LL02</strain>
    </source>
</reference>
<dbReference type="Proteomes" id="UP000052268">
    <property type="component" value="Unassembled WGS sequence"/>
</dbReference>
<sequence>MQRGHNAIVNQQFGGQAEAYVSSATHSSGPDLERLADIAQAWAGATVLDLGCGGGHVSYTIAPHAEKVVASDLSQPMLDAVTAEAGRRGIANIETAQAAAEALPFADGEFDAVVCRMSAHHWQDLDAGLREARRVLKKGSPAIFIDVVSPDSPMLDTHLQAVEVLRDRSHVRDYRITEWSAALGRAGFDLTRVFIHTLPMEFASWVKRMRAPDDLVAAIRLLQTEASEEVREAFAIQDDGSFSIRIATFELTAS</sequence>
<dbReference type="InterPro" id="IPR029063">
    <property type="entry name" value="SAM-dependent_MTases_sf"/>
</dbReference>
<accession>A0A0J7XJL0</accession>
<keyword evidence="2" id="KW-0489">Methyltransferase</keyword>